<evidence type="ECO:0000313" key="4">
    <source>
        <dbReference type="Proteomes" id="UP000179360"/>
    </source>
</evidence>
<gene>
    <name evidence="3" type="ORF">A2637_07820</name>
</gene>
<dbReference type="PANTHER" id="PTHR33755">
    <property type="entry name" value="TOXIN PARE1-RELATED"/>
    <property type="match status" value="1"/>
</dbReference>
<dbReference type="InterPro" id="IPR035093">
    <property type="entry name" value="RelE/ParE_toxin_dom_sf"/>
</dbReference>
<dbReference type="InterPro" id="IPR007712">
    <property type="entry name" value="RelE/ParE_toxin"/>
</dbReference>
<evidence type="ECO:0000256" key="1">
    <source>
        <dbReference type="ARBA" id="ARBA00006226"/>
    </source>
</evidence>
<dbReference type="Proteomes" id="UP000179360">
    <property type="component" value="Unassembled WGS sequence"/>
</dbReference>
<protein>
    <recommendedName>
        <fullName evidence="5">Addiction module toxin RelE</fullName>
    </recommendedName>
</protein>
<dbReference type="Gene3D" id="3.30.2310.20">
    <property type="entry name" value="RelE-like"/>
    <property type="match status" value="1"/>
</dbReference>
<comment type="caution">
    <text evidence="3">The sequence shown here is derived from an EMBL/GenBank/DDBJ whole genome shotgun (WGS) entry which is preliminary data.</text>
</comment>
<dbReference type="AlphaFoldDB" id="A0A1F6TM17"/>
<accession>A0A1F6TM17</accession>
<evidence type="ECO:0000256" key="2">
    <source>
        <dbReference type="ARBA" id="ARBA00022649"/>
    </source>
</evidence>
<organism evidence="3 4">
    <name type="scientific">Candidatus Muproteobacteria bacterium RIFCSPHIGHO2_01_FULL_65_16</name>
    <dbReference type="NCBI Taxonomy" id="1817764"/>
    <lineage>
        <taxon>Bacteria</taxon>
        <taxon>Pseudomonadati</taxon>
        <taxon>Pseudomonadota</taxon>
        <taxon>Candidatus Muproteobacteria</taxon>
    </lineage>
</organism>
<evidence type="ECO:0000313" key="3">
    <source>
        <dbReference type="EMBL" id="OGI46171.1"/>
    </source>
</evidence>
<evidence type="ECO:0008006" key="5">
    <source>
        <dbReference type="Google" id="ProtNLM"/>
    </source>
</evidence>
<proteinExistence type="inferred from homology"/>
<dbReference type="Pfam" id="PF05016">
    <property type="entry name" value="ParE_toxin"/>
    <property type="match status" value="1"/>
</dbReference>
<reference evidence="3 4" key="1">
    <citation type="journal article" date="2016" name="Nat. Commun.">
        <title>Thousands of microbial genomes shed light on interconnected biogeochemical processes in an aquifer system.</title>
        <authorList>
            <person name="Anantharaman K."/>
            <person name="Brown C.T."/>
            <person name="Hug L.A."/>
            <person name="Sharon I."/>
            <person name="Castelle C.J."/>
            <person name="Probst A.J."/>
            <person name="Thomas B.C."/>
            <person name="Singh A."/>
            <person name="Wilkins M.J."/>
            <person name="Karaoz U."/>
            <person name="Brodie E.L."/>
            <person name="Williams K.H."/>
            <person name="Hubbard S.S."/>
            <person name="Banfield J.F."/>
        </authorList>
    </citation>
    <scope>NUCLEOTIDE SEQUENCE [LARGE SCALE GENOMIC DNA]</scope>
</reference>
<dbReference type="STRING" id="1817764.A2637_07820"/>
<dbReference type="InterPro" id="IPR051803">
    <property type="entry name" value="TA_system_RelE-like_toxin"/>
</dbReference>
<sequence length="96" mass="11169">MRLRWTRPALSDFIEAQQYIARDNPTAAQEAAQRVWDAASQLLTHPELGRLGHVGGTREWVVTKTPYLIVYRRNGEFIEILRVWHAKRNWQNAPSS</sequence>
<keyword evidence="2" id="KW-1277">Toxin-antitoxin system</keyword>
<dbReference type="EMBL" id="MFSY01000053">
    <property type="protein sequence ID" value="OGI46171.1"/>
    <property type="molecule type" value="Genomic_DNA"/>
</dbReference>
<name>A0A1F6TM17_9PROT</name>
<comment type="similarity">
    <text evidence="1">Belongs to the RelE toxin family.</text>
</comment>
<dbReference type="NCBIfam" id="TIGR02385">
    <property type="entry name" value="RelE_StbE"/>
    <property type="match status" value="1"/>
</dbReference>